<protein>
    <recommendedName>
        <fullName evidence="5">DUF4352 domain-containing protein</fullName>
    </recommendedName>
</protein>
<dbReference type="AlphaFoldDB" id="A0A7X0M4W2"/>
<evidence type="ECO:0000256" key="1">
    <source>
        <dbReference type="SAM" id="MobiDB-lite"/>
    </source>
</evidence>
<feature type="region of interest" description="Disordered" evidence="1">
    <location>
        <begin position="1"/>
        <end position="104"/>
    </location>
</feature>
<dbReference type="EMBL" id="JACHIU010000001">
    <property type="protein sequence ID" value="MBB6471695.1"/>
    <property type="molecule type" value="Genomic_DNA"/>
</dbReference>
<dbReference type="RefSeq" id="WP_184978866.1">
    <property type="nucleotide sequence ID" value="NZ_BAAALO010000031.1"/>
</dbReference>
<reference evidence="3 4" key="1">
    <citation type="submission" date="2020-08" db="EMBL/GenBank/DDBJ databases">
        <title>Sequencing the genomes of 1000 actinobacteria strains.</title>
        <authorList>
            <person name="Klenk H.-P."/>
        </authorList>
    </citation>
    <scope>NUCLEOTIDE SEQUENCE [LARGE SCALE GENOMIC DNA]</scope>
    <source>
        <strain evidence="3 4">DSM 44936</strain>
    </source>
</reference>
<proteinExistence type="predicted"/>
<keyword evidence="2" id="KW-0472">Membrane</keyword>
<evidence type="ECO:0000313" key="3">
    <source>
        <dbReference type="EMBL" id="MBB6471695.1"/>
    </source>
</evidence>
<keyword evidence="4" id="KW-1185">Reference proteome</keyword>
<evidence type="ECO:0000256" key="2">
    <source>
        <dbReference type="SAM" id="Phobius"/>
    </source>
</evidence>
<feature type="transmembrane region" description="Helical" evidence="2">
    <location>
        <begin position="110"/>
        <end position="130"/>
    </location>
</feature>
<dbReference type="Proteomes" id="UP000555564">
    <property type="component" value="Unassembled WGS sequence"/>
</dbReference>
<name>A0A7X0M4W2_9ACTN</name>
<evidence type="ECO:0008006" key="5">
    <source>
        <dbReference type="Google" id="ProtNLM"/>
    </source>
</evidence>
<feature type="compositionally biased region" description="Pro residues" evidence="1">
    <location>
        <begin position="62"/>
        <end position="81"/>
    </location>
</feature>
<organism evidence="3 4">
    <name type="scientific">Sphaerisporangium rubeum</name>
    <dbReference type="NCBI Taxonomy" id="321317"/>
    <lineage>
        <taxon>Bacteria</taxon>
        <taxon>Bacillati</taxon>
        <taxon>Actinomycetota</taxon>
        <taxon>Actinomycetes</taxon>
        <taxon>Streptosporangiales</taxon>
        <taxon>Streptosporangiaceae</taxon>
        <taxon>Sphaerisporangium</taxon>
    </lineage>
</organism>
<keyword evidence="2" id="KW-1133">Transmembrane helix</keyword>
<accession>A0A7X0M4W2</accession>
<comment type="caution">
    <text evidence="3">The sequence shown here is derived from an EMBL/GenBank/DDBJ whole genome shotgun (WGS) entry which is preliminary data.</text>
</comment>
<keyword evidence="2" id="KW-0812">Transmembrane</keyword>
<evidence type="ECO:0000313" key="4">
    <source>
        <dbReference type="Proteomes" id="UP000555564"/>
    </source>
</evidence>
<gene>
    <name evidence="3" type="ORF">BJ992_001126</name>
</gene>
<sequence length="271" mass="30087">MRRNRDQDDTGVFQPPAGEPSWFTPGPRLPRPDTRVWPPPDSRSSSTLPIPKVQDTPSGPAWSPPADVPQMPPPLWPPPPQQASEPARPAAEDRPAGRRKRRPMPPVARFGLRLFGAVGLSAALLAVQAYDALHRYESRVPRTEVRYVAHGMTASLENAEWKLIGFSQFPEQSPDTPDRLVIQIDLEATALNEEGRFYTTTPPGAVVTDTRGRSWLAQVWKAPEELLQGIPGRFTLVAAVPKELAGQVELELWQNERQALGRTGKALHFDR</sequence>